<comment type="caution">
    <text evidence="1">The sequence shown here is derived from an EMBL/GenBank/DDBJ whole genome shotgun (WGS) entry which is preliminary data.</text>
</comment>
<dbReference type="AlphaFoldDB" id="A0AA88AJH1"/>
<evidence type="ECO:0000313" key="2">
    <source>
        <dbReference type="Proteomes" id="UP001187192"/>
    </source>
</evidence>
<evidence type="ECO:0000313" key="1">
    <source>
        <dbReference type="EMBL" id="GMN53794.1"/>
    </source>
</evidence>
<accession>A0AA88AJH1</accession>
<dbReference type="EMBL" id="BTGU01000048">
    <property type="protein sequence ID" value="GMN53794.1"/>
    <property type="molecule type" value="Genomic_DNA"/>
</dbReference>
<protein>
    <submittedName>
        <fullName evidence="1">Uncharacterized protein</fullName>
    </submittedName>
</protein>
<sequence>MRFASNLSPRFRSSFSSGQWWTSYVKSTGRLDRERIFDCNGGLANNLNGDSTFCELDLDLQTTHSNLRRYDDGGSRKLWDEFSSDMAKVIGATLCQWKQR</sequence>
<organism evidence="1 2">
    <name type="scientific">Ficus carica</name>
    <name type="common">Common fig</name>
    <dbReference type="NCBI Taxonomy" id="3494"/>
    <lineage>
        <taxon>Eukaryota</taxon>
        <taxon>Viridiplantae</taxon>
        <taxon>Streptophyta</taxon>
        <taxon>Embryophyta</taxon>
        <taxon>Tracheophyta</taxon>
        <taxon>Spermatophyta</taxon>
        <taxon>Magnoliopsida</taxon>
        <taxon>eudicotyledons</taxon>
        <taxon>Gunneridae</taxon>
        <taxon>Pentapetalae</taxon>
        <taxon>rosids</taxon>
        <taxon>fabids</taxon>
        <taxon>Rosales</taxon>
        <taxon>Moraceae</taxon>
        <taxon>Ficeae</taxon>
        <taxon>Ficus</taxon>
    </lineage>
</organism>
<dbReference type="Proteomes" id="UP001187192">
    <property type="component" value="Unassembled WGS sequence"/>
</dbReference>
<gene>
    <name evidence="1" type="ORF">TIFTF001_022933</name>
</gene>
<reference evidence="1" key="1">
    <citation type="submission" date="2023-07" db="EMBL/GenBank/DDBJ databases">
        <title>draft genome sequence of fig (Ficus carica).</title>
        <authorList>
            <person name="Takahashi T."/>
            <person name="Nishimura K."/>
        </authorList>
    </citation>
    <scope>NUCLEOTIDE SEQUENCE</scope>
</reference>
<proteinExistence type="predicted"/>
<name>A0AA88AJH1_FICCA</name>
<keyword evidence="2" id="KW-1185">Reference proteome</keyword>